<feature type="region of interest" description="Disordered" evidence="7">
    <location>
        <begin position="1"/>
        <end position="374"/>
    </location>
</feature>
<keyword evidence="4" id="KW-0862">Zinc</keyword>
<feature type="compositionally biased region" description="Basic and acidic residues" evidence="7">
    <location>
        <begin position="208"/>
        <end position="228"/>
    </location>
</feature>
<dbReference type="GO" id="GO:0008270">
    <property type="term" value="F:zinc ion binding"/>
    <property type="evidence" value="ECO:0007669"/>
    <property type="project" value="UniProtKB-KW"/>
</dbReference>
<evidence type="ECO:0000313" key="10">
    <source>
        <dbReference type="Proteomes" id="UP000265100"/>
    </source>
</evidence>
<feature type="compositionally biased region" description="Basic and acidic residues" evidence="7">
    <location>
        <begin position="54"/>
        <end position="67"/>
    </location>
</feature>
<dbReference type="PROSITE" id="PS01359">
    <property type="entry name" value="ZF_PHD_1"/>
    <property type="match status" value="1"/>
</dbReference>
<dbReference type="InterPro" id="IPR037869">
    <property type="entry name" value="Spp1/CFP1"/>
</dbReference>
<reference evidence="9" key="3">
    <citation type="submission" date="2025-09" db="UniProtKB">
        <authorList>
            <consortium name="Ensembl"/>
        </authorList>
    </citation>
    <scope>IDENTIFICATION</scope>
</reference>
<dbReference type="FunFam" id="3.30.40.10:FF:000225">
    <property type="entry name" value="Death-inducer obliterator 1"/>
    <property type="match status" value="1"/>
</dbReference>
<feature type="compositionally biased region" description="Basic and acidic residues" evidence="7">
    <location>
        <begin position="638"/>
        <end position="650"/>
    </location>
</feature>
<keyword evidence="5" id="KW-0539">Nucleus</keyword>
<dbReference type="InterPro" id="IPR001965">
    <property type="entry name" value="Znf_PHD"/>
</dbReference>
<dbReference type="PROSITE" id="PS50016">
    <property type="entry name" value="ZF_PHD_2"/>
    <property type="match status" value="1"/>
</dbReference>
<comment type="subcellular location">
    <subcellularLocation>
        <location evidence="1">Nucleus</location>
    </subcellularLocation>
</comment>
<dbReference type="Pfam" id="PF00628">
    <property type="entry name" value="PHD"/>
    <property type="match status" value="1"/>
</dbReference>
<proteinExistence type="predicted"/>
<dbReference type="GO" id="GO:0045893">
    <property type="term" value="P:positive regulation of DNA-templated transcription"/>
    <property type="evidence" value="ECO:0007669"/>
    <property type="project" value="TreeGrafter"/>
</dbReference>
<dbReference type="SMART" id="SM00249">
    <property type="entry name" value="PHD"/>
    <property type="match status" value="1"/>
</dbReference>
<dbReference type="InterPro" id="IPR033082">
    <property type="entry name" value="DIDO1_PHD"/>
</dbReference>
<feature type="compositionally biased region" description="Basic and acidic residues" evidence="7">
    <location>
        <begin position="156"/>
        <end position="169"/>
    </location>
</feature>
<feature type="compositionally biased region" description="Basic and acidic residues" evidence="7">
    <location>
        <begin position="543"/>
        <end position="557"/>
    </location>
</feature>
<dbReference type="GO" id="GO:0048188">
    <property type="term" value="C:Set1C/COMPASS complex"/>
    <property type="evidence" value="ECO:0007669"/>
    <property type="project" value="InterPro"/>
</dbReference>
<feature type="domain" description="PHD-type" evidence="8">
    <location>
        <begin position="381"/>
        <end position="435"/>
    </location>
</feature>
<evidence type="ECO:0000256" key="1">
    <source>
        <dbReference type="ARBA" id="ARBA00004123"/>
    </source>
</evidence>
<feature type="compositionally biased region" description="Low complexity" evidence="7">
    <location>
        <begin position="461"/>
        <end position="478"/>
    </location>
</feature>
<feature type="region of interest" description="Disordered" evidence="7">
    <location>
        <begin position="638"/>
        <end position="709"/>
    </location>
</feature>
<feature type="compositionally biased region" description="Basic and acidic residues" evidence="7">
    <location>
        <begin position="504"/>
        <end position="516"/>
    </location>
</feature>
<feature type="compositionally biased region" description="Low complexity" evidence="7">
    <location>
        <begin position="487"/>
        <end position="499"/>
    </location>
</feature>
<protein>
    <recommendedName>
        <fullName evidence="8">PHD-type domain-containing protein</fullName>
    </recommendedName>
</protein>
<feature type="compositionally biased region" description="Polar residues" evidence="7">
    <location>
        <begin position="133"/>
        <end position="146"/>
    </location>
</feature>
<name>A0AAX7SMS2_ASTCA</name>
<feature type="compositionally biased region" description="Basic and acidic residues" evidence="7">
    <location>
        <begin position="32"/>
        <end position="46"/>
    </location>
</feature>
<dbReference type="PANTHER" id="PTHR46174:SF1">
    <property type="entry name" value="CXXC-TYPE ZINC FINGER PROTEIN 1"/>
    <property type="match status" value="1"/>
</dbReference>
<dbReference type="InterPro" id="IPR013083">
    <property type="entry name" value="Znf_RING/FYVE/PHD"/>
</dbReference>
<organism evidence="9 10">
    <name type="scientific">Astatotilapia calliptera</name>
    <name type="common">Eastern happy</name>
    <name type="synonym">Chromis callipterus</name>
    <dbReference type="NCBI Taxonomy" id="8154"/>
    <lineage>
        <taxon>Eukaryota</taxon>
        <taxon>Metazoa</taxon>
        <taxon>Chordata</taxon>
        <taxon>Craniata</taxon>
        <taxon>Vertebrata</taxon>
        <taxon>Euteleostomi</taxon>
        <taxon>Actinopterygii</taxon>
        <taxon>Neopterygii</taxon>
        <taxon>Teleostei</taxon>
        <taxon>Neoteleostei</taxon>
        <taxon>Acanthomorphata</taxon>
        <taxon>Ovalentaria</taxon>
        <taxon>Cichlomorphae</taxon>
        <taxon>Cichliformes</taxon>
        <taxon>Cichlidae</taxon>
        <taxon>African cichlids</taxon>
        <taxon>Pseudocrenilabrinae</taxon>
        <taxon>Haplochromini</taxon>
        <taxon>Astatotilapia</taxon>
    </lineage>
</organism>
<gene>
    <name evidence="9" type="primary">DIDO1</name>
</gene>
<dbReference type="GO" id="GO:0097190">
    <property type="term" value="P:apoptotic signaling pathway"/>
    <property type="evidence" value="ECO:0007669"/>
    <property type="project" value="InterPro"/>
</dbReference>
<evidence type="ECO:0000256" key="4">
    <source>
        <dbReference type="ARBA" id="ARBA00022833"/>
    </source>
</evidence>
<dbReference type="InterPro" id="IPR019786">
    <property type="entry name" value="Zinc_finger_PHD-type_CS"/>
</dbReference>
<feature type="region of interest" description="Disordered" evidence="7">
    <location>
        <begin position="537"/>
        <end position="619"/>
    </location>
</feature>
<dbReference type="GeneTree" id="ENSGT00940000155532"/>
<dbReference type="InterPro" id="IPR019787">
    <property type="entry name" value="Znf_PHD-finger"/>
</dbReference>
<evidence type="ECO:0000313" key="9">
    <source>
        <dbReference type="Ensembl" id="ENSACLP00000045568.1"/>
    </source>
</evidence>
<keyword evidence="3 6" id="KW-0863">Zinc-finger</keyword>
<feature type="compositionally biased region" description="Basic and acidic residues" evidence="7">
    <location>
        <begin position="670"/>
        <end position="683"/>
    </location>
</feature>
<feature type="compositionally biased region" description="Basic and acidic residues" evidence="7">
    <location>
        <begin position="588"/>
        <end position="598"/>
    </location>
</feature>
<reference evidence="9" key="1">
    <citation type="submission" date="2018-05" db="EMBL/GenBank/DDBJ databases">
        <authorList>
            <person name="Datahose"/>
        </authorList>
    </citation>
    <scope>NUCLEOTIDE SEQUENCE</scope>
</reference>
<keyword evidence="2" id="KW-0479">Metal-binding</keyword>
<dbReference type="PANTHER" id="PTHR46174">
    <property type="entry name" value="CXXC-TYPE ZINC FINGER PROTEIN 1"/>
    <property type="match status" value="1"/>
</dbReference>
<dbReference type="InterPro" id="IPR011011">
    <property type="entry name" value="Znf_FYVE_PHD"/>
</dbReference>
<dbReference type="SUPFAM" id="SSF57903">
    <property type="entry name" value="FYVE/PHD zinc finger"/>
    <property type="match status" value="1"/>
</dbReference>
<accession>A0AAX7SMS2</accession>
<evidence type="ECO:0000259" key="8">
    <source>
        <dbReference type="PROSITE" id="PS50016"/>
    </source>
</evidence>
<evidence type="ECO:0000256" key="7">
    <source>
        <dbReference type="SAM" id="MobiDB-lite"/>
    </source>
</evidence>
<dbReference type="Proteomes" id="UP000265100">
    <property type="component" value="Chromosome 5"/>
</dbReference>
<evidence type="ECO:0000256" key="6">
    <source>
        <dbReference type="PROSITE-ProRule" id="PRU00146"/>
    </source>
</evidence>
<evidence type="ECO:0000256" key="5">
    <source>
        <dbReference type="ARBA" id="ARBA00023242"/>
    </source>
</evidence>
<sequence>MDGNVSPELSLAPEPEQSWDRMDSCSQGVGEGRSEKEEQFHLESENVPKQLVGEQDKSSKAKSELKKTWGFRRSTIAKREMPVEAVTDSPETRCPVRRSGRQPKRTDKLEEFLLNAKRASRKSAPPSVESGDPPSQTPTDAETASEASFDGNADSKAVEEKAETPERRTRSGARKQTQKKGRGSGRQTRGGGATVKDEGSSENEEDSKDAVKNTQDDSEEKKEEKSDLTSEAVGSVSAAQTQPEEDSEKKEFAEEKNDDKNDELEKTGEDEADKAAAVQGKRGPIRTYVNKKKAANQNITPVKASDNKNNALVKKEAKPKATQSGVKTRKPQTQEEEEEGEEEEEEEEEDDDDDEDDEDENDLSTSSSSVESDDGGYDPNALYCICRQKHNKRFMICCDRCEEWFHGDCVGITEARGRLMERNGEDYICPNCTAKKNQVVRPATSILSTNMEIGKPKTDFASPTNASTPPVTSSTSAVKGNNAGGDSSPSAVRAAASSAQTTGTDEKATEDLGIKGRIEKATNPTGKKKIKIFQPAVQQPAEPKAEKATPPVEKKATEGTPEVKAPPDTVQKVASHVEVKTTPTLAVPEDKAERKADEESSLSRCIGPGCENDAQPDSVYCGNDCILRHAAAAMKSITDVKEPKQKDKAKAQKKSTLKGTGAGGKKVQKKTQEESDSEDHSPDPDDDDDEDEHAEEHPPPPATASWSSDHNYIAVTPEKTTPISPTVLNKKCMYLFEGLDLLLKPYCCSSIINVLLSC</sequence>
<evidence type="ECO:0000256" key="3">
    <source>
        <dbReference type="ARBA" id="ARBA00022771"/>
    </source>
</evidence>
<dbReference type="CDD" id="cd15639">
    <property type="entry name" value="PHD_DIDO1_like"/>
    <property type="match status" value="1"/>
</dbReference>
<feature type="compositionally biased region" description="Basic and acidic residues" evidence="7">
    <location>
        <begin position="247"/>
        <end position="269"/>
    </location>
</feature>
<dbReference type="Gene3D" id="3.30.40.10">
    <property type="entry name" value="Zinc/RING finger domain, C3HC4 (zinc finger)"/>
    <property type="match status" value="1"/>
</dbReference>
<feature type="compositionally biased region" description="Acidic residues" evidence="7">
    <location>
        <begin position="684"/>
        <end position="693"/>
    </location>
</feature>
<feature type="compositionally biased region" description="Basic residues" evidence="7">
    <location>
        <begin position="170"/>
        <end position="183"/>
    </location>
</feature>
<dbReference type="Ensembl" id="ENSACLT00000078028.1">
    <property type="protein sequence ID" value="ENSACLP00000045568.1"/>
    <property type="gene ID" value="ENSACLG00000019909.2"/>
</dbReference>
<dbReference type="AlphaFoldDB" id="A0AAX7SMS2"/>
<evidence type="ECO:0000256" key="2">
    <source>
        <dbReference type="ARBA" id="ARBA00022723"/>
    </source>
</evidence>
<feature type="compositionally biased region" description="Acidic residues" evidence="7">
    <location>
        <begin position="334"/>
        <end position="362"/>
    </location>
</feature>
<keyword evidence="10" id="KW-1185">Reference proteome</keyword>
<reference evidence="9" key="2">
    <citation type="submission" date="2025-08" db="UniProtKB">
        <authorList>
            <consortium name="Ensembl"/>
        </authorList>
    </citation>
    <scope>IDENTIFICATION</scope>
</reference>
<feature type="region of interest" description="Disordered" evidence="7">
    <location>
        <begin position="454"/>
        <end position="516"/>
    </location>
</feature>